<organism evidence="8 9">
    <name type="scientific">Microbacterium aurum</name>
    <dbReference type="NCBI Taxonomy" id="36805"/>
    <lineage>
        <taxon>Bacteria</taxon>
        <taxon>Bacillati</taxon>
        <taxon>Actinomycetota</taxon>
        <taxon>Actinomycetes</taxon>
        <taxon>Micrococcales</taxon>
        <taxon>Microbacteriaceae</taxon>
        <taxon>Microbacterium</taxon>
    </lineage>
</organism>
<dbReference type="PANTHER" id="PTHR46098:SF1">
    <property type="entry name" value="TRNA (CYTOSINE(38)-C(5))-METHYLTRANSFERASE"/>
    <property type="match status" value="1"/>
</dbReference>
<dbReference type="InterPro" id="IPR001525">
    <property type="entry name" value="C5_MeTfrase"/>
</dbReference>
<dbReference type="KEGG" id="maur:BOH66_16345"/>
<evidence type="ECO:0000313" key="9">
    <source>
        <dbReference type="Proteomes" id="UP000187185"/>
    </source>
</evidence>
<protein>
    <recommendedName>
        <fullName evidence="7">Cytosine-specific methyltransferase</fullName>
        <ecNumber evidence="7">2.1.1.37</ecNumber>
    </recommendedName>
</protein>
<evidence type="ECO:0000256" key="1">
    <source>
        <dbReference type="ARBA" id="ARBA00022603"/>
    </source>
</evidence>
<proteinExistence type="inferred from homology"/>
<gene>
    <name evidence="8" type="ORF">BOH66_16345</name>
</gene>
<dbReference type="Gene3D" id="3.40.50.150">
    <property type="entry name" value="Vaccinia Virus protein VP39"/>
    <property type="match status" value="1"/>
</dbReference>
<dbReference type="Pfam" id="PF00145">
    <property type="entry name" value="DNA_methylase"/>
    <property type="match status" value="2"/>
</dbReference>
<name>A0A1P8UBW3_9MICO</name>
<accession>A0A1P8UBW3</accession>
<dbReference type="SUPFAM" id="SSF53335">
    <property type="entry name" value="S-adenosyl-L-methionine-dependent methyltransferases"/>
    <property type="match status" value="1"/>
</dbReference>
<dbReference type="PANTHER" id="PTHR46098">
    <property type="entry name" value="TRNA (CYTOSINE(38)-C(5))-METHYLTRANSFERASE"/>
    <property type="match status" value="1"/>
</dbReference>
<dbReference type="GO" id="GO:0009307">
    <property type="term" value="P:DNA restriction-modification system"/>
    <property type="evidence" value="ECO:0007669"/>
    <property type="project" value="UniProtKB-KW"/>
</dbReference>
<dbReference type="STRING" id="36805.BOH66_16345"/>
<evidence type="ECO:0000256" key="3">
    <source>
        <dbReference type="ARBA" id="ARBA00022691"/>
    </source>
</evidence>
<evidence type="ECO:0000256" key="6">
    <source>
        <dbReference type="RuleBase" id="RU000416"/>
    </source>
</evidence>
<keyword evidence="4" id="KW-0680">Restriction system</keyword>
<keyword evidence="1 5" id="KW-0489">Methyltransferase</keyword>
<evidence type="ECO:0000256" key="7">
    <source>
        <dbReference type="RuleBase" id="RU000417"/>
    </source>
</evidence>
<keyword evidence="3 5" id="KW-0949">S-adenosyl-L-methionine</keyword>
<dbReference type="PROSITE" id="PS51679">
    <property type="entry name" value="SAM_MT_C5"/>
    <property type="match status" value="1"/>
</dbReference>
<feature type="active site" evidence="5">
    <location>
        <position position="77"/>
    </location>
</feature>
<evidence type="ECO:0000313" key="8">
    <source>
        <dbReference type="EMBL" id="APZ35626.1"/>
    </source>
</evidence>
<evidence type="ECO:0000256" key="5">
    <source>
        <dbReference type="PROSITE-ProRule" id="PRU01016"/>
    </source>
</evidence>
<dbReference type="Gene3D" id="3.90.120.10">
    <property type="entry name" value="DNA Methylase, subunit A, domain 2"/>
    <property type="match status" value="1"/>
</dbReference>
<keyword evidence="2 5" id="KW-0808">Transferase</keyword>
<dbReference type="CDD" id="cd00315">
    <property type="entry name" value="Cyt_C5_DNA_methylase"/>
    <property type="match status" value="1"/>
</dbReference>
<dbReference type="PRINTS" id="PR00105">
    <property type="entry name" value="C5METTRFRASE"/>
</dbReference>
<dbReference type="PROSITE" id="PS00094">
    <property type="entry name" value="C5_MTASE_1"/>
    <property type="match status" value="1"/>
</dbReference>
<dbReference type="InterPro" id="IPR029063">
    <property type="entry name" value="SAM-dependent_MTases_sf"/>
</dbReference>
<reference evidence="8 9" key="1">
    <citation type="submission" date="2016-12" db="EMBL/GenBank/DDBJ databases">
        <title>Complete genome sequence of Microbacterium aurum KACC 15219.</title>
        <authorList>
            <person name="Jung Y."/>
            <person name="Shin J.-H."/>
            <person name="Lee Y.-J."/>
            <person name="Yi H."/>
            <person name="Bahn Y.-S."/>
            <person name="Kim J.F."/>
            <person name="Lee D.-W."/>
        </authorList>
    </citation>
    <scope>NUCLEOTIDE SEQUENCE [LARGE SCALE GENOMIC DNA]</scope>
    <source>
        <strain evidence="8 9">KACC 15219</strain>
    </source>
</reference>
<evidence type="ECO:0000256" key="4">
    <source>
        <dbReference type="ARBA" id="ARBA00022747"/>
    </source>
</evidence>
<dbReference type="RefSeq" id="WP_076691983.1">
    <property type="nucleotide sequence ID" value="NZ_CP018762.1"/>
</dbReference>
<dbReference type="AlphaFoldDB" id="A0A1P8UBW3"/>
<dbReference type="InterPro" id="IPR031303">
    <property type="entry name" value="C5_meth_CS"/>
</dbReference>
<comment type="catalytic activity">
    <reaction evidence="7">
        <text>a 2'-deoxycytidine in DNA + S-adenosyl-L-methionine = a 5-methyl-2'-deoxycytidine in DNA + S-adenosyl-L-homocysteine + H(+)</text>
        <dbReference type="Rhea" id="RHEA:13681"/>
        <dbReference type="Rhea" id="RHEA-COMP:11369"/>
        <dbReference type="Rhea" id="RHEA-COMP:11370"/>
        <dbReference type="ChEBI" id="CHEBI:15378"/>
        <dbReference type="ChEBI" id="CHEBI:57856"/>
        <dbReference type="ChEBI" id="CHEBI:59789"/>
        <dbReference type="ChEBI" id="CHEBI:85452"/>
        <dbReference type="ChEBI" id="CHEBI:85454"/>
        <dbReference type="EC" id="2.1.1.37"/>
    </reaction>
</comment>
<dbReference type="InterPro" id="IPR018117">
    <property type="entry name" value="C5_DNA_meth_AS"/>
</dbReference>
<keyword evidence="9" id="KW-1185">Reference proteome</keyword>
<dbReference type="NCBIfam" id="TIGR00675">
    <property type="entry name" value="dcm"/>
    <property type="match status" value="1"/>
</dbReference>
<dbReference type="EMBL" id="CP018762">
    <property type="protein sequence ID" value="APZ35626.1"/>
    <property type="molecule type" value="Genomic_DNA"/>
</dbReference>
<dbReference type="Proteomes" id="UP000187185">
    <property type="component" value="Chromosome"/>
</dbReference>
<dbReference type="InterPro" id="IPR050750">
    <property type="entry name" value="C5-MTase"/>
</dbReference>
<dbReference type="GO" id="GO:0003886">
    <property type="term" value="F:DNA (cytosine-5-)-methyltransferase activity"/>
    <property type="evidence" value="ECO:0007669"/>
    <property type="project" value="UniProtKB-EC"/>
</dbReference>
<dbReference type="GO" id="GO:0032259">
    <property type="term" value="P:methylation"/>
    <property type="evidence" value="ECO:0007669"/>
    <property type="project" value="UniProtKB-KW"/>
</dbReference>
<dbReference type="EC" id="2.1.1.37" evidence="7"/>
<dbReference type="PROSITE" id="PS00095">
    <property type="entry name" value="C5_MTASE_2"/>
    <property type="match status" value="1"/>
</dbReference>
<comment type="similarity">
    <text evidence="5 6">Belongs to the class I-like SAM-binding methyltransferase superfamily. C5-methyltransferase family.</text>
</comment>
<sequence>MADLFAGIGGFHLAFEQAGGEVVFASENDRHARTTYEANFRSRTPGLFDTSQFAGDIRTVDTADVPDVDVVAGGFPCQPFSNAGLRRGFADARGTLFFDIARIIDAKQPGAFVLENVRGLTHKDQRHSFTRIQRILTRDLGYSFHWKVLRASDYGLPQARPRVYMVGFRDPSTEFSFPEPVPLEFTMSDLFGGKVDRVIGRTLMASWHRRPLSDPHCFDGYLVDGEPRYLSIEQMCRLQGFPDGFTFPVSEAQARKQLGNAVAVPVAAAVARSVVAALSSCG</sequence>
<dbReference type="REBASE" id="190454">
    <property type="entry name" value="M.Mau15219ORF16345P"/>
</dbReference>
<evidence type="ECO:0000256" key="2">
    <source>
        <dbReference type="ARBA" id="ARBA00022679"/>
    </source>
</evidence>